<dbReference type="EMBL" id="CM042028">
    <property type="protein sequence ID" value="KAI3797509.1"/>
    <property type="molecule type" value="Genomic_DNA"/>
</dbReference>
<dbReference type="Proteomes" id="UP001056120">
    <property type="component" value="Linkage Group LG11"/>
</dbReference>
<evidence type="ECO:0000313" key="2">
    <source>
        <dbReference type="Proteomes" id="UP001056120"/>
    </source>
</evidence>
<comment type="caution">
    <text evidence="1">The sequence shown here is derived from an EMBL/GenBank/DDBJ whole genome shotgun (WGS) entry which is preliminary data.</text>
</comment>
<organism evidence="1 2">
    <name type="scientific">Smallanthus sonchifolius</name>
    <dbReference type="NCBI Taxonomy" id="185202"/>
    <lineage>
        <taxon>Eukaryota</taxon>
        <taxon>Viridiplantae</taxon>
        <taxon>Streptophyta</taxon>
        <taxon>Embryophyta</taxon>
        <taxon>Tracheophyta</taxon>
        <taxon>Spermatophyta</taxon>
        <taxon>Magnoliopsida</taxon>
        <taxon>eudicotyledons</taxon>
        <taxon>Gunneridae</taxon>
        <taxon>Pentapetalae</taxon>
        <taxon>asterids</taxon>
        <taxon>campanulids</taxon>
        <taxon>Asterales</taxon>
        <taxon>Asteraceae</taxon>
        <taxon>Asteroideae</taxon>
        <taxon>Heliantheae alliance</taxon>
        <taxon>Millerieae</taxon>
        <taxon>Smallanthus</taxon>
    </lineage>
</organism>
<name>A0ACB9HP51_9ASTR</name>
<evidence type="ECO:0000313" key="1">
    <source>
        <dbReference type="EMBL" id="KAI3797509.1"/>
    </source>
</evidence>
<gene>
    <name evidence="1" type="ORF">L1987_32766</name>
</gene>
<sequence length="73" mass="8635">MGSRALFFTAKDHSKLQEIQIVSQVIRRRCLIIGKTICFSMRRRRKSTKSGKRKMIWILDVDCDRNEDEMSSE</sequence>
<proteinExistence type="predicted"/>
<reference evidence="2" key="1">
    <citation type="journal article" date="2022" name="Mol. Ecol. Resour.">
        <title>The genomes of chicory, endive, great burdock and yacon provide insights into Asteraceae palaeo-polyploidization history and plant inulin production.</title>
        <authorList>
            <person name="Fan W."/>
            <person name="Wang S."/>
            <person name="Wang H."/>
            <person name="Wang A."/>
            <person name="Jiang F."/>
            <person name="Liu H."/>
            <person name="Zhao H."/>
            <person name="Xu D."/>
            <person name="Zhang Y."/>
        </authorList>
    </citation>
    <scope>NUCLEOTIDE SEQUENCE [LARGE SCALE GENOMIC DNA]</scope>
    <source>
        <strain evidence="2">cv. Yunnan</strain>
    </source>
</reference>
<accession>A0ACB9HP51</accession>
<reference evidence="1 2" key="2">
    <citation type="journal article" date="2022" name="Mol. Ecol. Resour.">
        <title>The genomes of chicory, endive, great burdock and yacon provide insights into Asteraceae paleo-polyploidization history and plant inulin production.</title>
        <authorList>
            <person name="Fan W."/>
            <person name="Wang S."/>
            <person name="Wang H."/>
            <person name="Wang A."/>
            <person name="Jiang F."/>
            <person name="Liu H."/>
            <person name="Zhao H."/>
            <person name="Xu D."/>
            <person name="Zhang Y."/>
        </authorList>
    </citation>
    <scope>NUCLEOTIDE SEQUENCE [LARGE SCALE GENOMIC DNA]</scope>
    <source>
        <strain evidence="2">cv. Yunnan</strain>
        <tissue evidence="1">Leaves</tissue>
    </source>
</reference>
<protein>
    <submittedName>
        <fullName evidence="1">Uncharacterized protein</fullName>
    </submittedName>
</protein>
<keyword evidence="2" id="KW-1185">Reference proteome</keyword>